<comment type="similarity">
    <text evidence="1">Belongs to the serpin family.</text>
</comment>
<dbReference type="Gene3D" id="2.30.39.10">
    <property type="entry name" value="Alpha-1-antitrypsin, domain 1"/>
    <property type="match status" value="1"/>
</dbReference>
<name>A0ABP6MDE4_9ACTN</name>
<evidence type="ECO:0000313" key="3">
    <source>
        <dbReference type="EMBL" id="GAA3103026.1"/>
    </source>
</evidence>
<reference evidence="4" key="1">
    <citation type="journal article" date="2019" name="Int. J. Syst. Evol. Microbiol.">
        <title>The Global Catalogue of Microorganisms (GCM) 10K type strain sequencing project: providing services to taxonomists for standard genome sequencing and annotation.</title>
        <authorList>
            <consortium name="The Broad Institute Genomics Platform"/>
            <consortium name="The Broad Institute Genome Sequencing Center for Infectious Disease"/>
            <person name="Wu L."/>
            <person name="Ma J."/>
        </authorList>
    </citation>
    <scope>NUCLEOTIDE SEQUENCE [LARGE SCALE GENOMIC DNA]</scope>
    <source>
        <strain evidence="4">JCM 9092</strain>
    </source>
</reference>
<dbReference type="EMBL" id="BAAAUG010000041">
    <property type="protein sequence ID" value="GAA3103026.1"/>
    <property type="molecule type" value="Genomic_DNA"/>
</dbReference>
<dbReference type="InterPro" id="IPR000215">
    <property type="entry name" value="Serpin_fam"/>
</dbReference>
<feature type="domain" description="Serpin" evidence="2">
    <location>
        <begin position="33"/>
        <end position="360"/>
    </location>
</feature>
<dbReference type="Gene3D" id="3.30.497.10">
    <property type="entry name" value="Antithrombin, subunit I, domain 2"/>
    <property type="match status" value="1"/>
</dbReference>
<dbReference type="Pfam" id="PF00079">
    <property type="entry name" value="Serpin"/>
    <property type="match status" value="1"/>
</dbReference>
<dbReference type="PANTHER" id="PTHR11461">
    <property type="entry name" value="SERINE PROTEASE INHIBITOR, SERPIN"/>
    <property type="match status" value="1"/>
</dbReference>
<evidence type="ECO:0000313" key="4">
    <source>
        <dbReference type="Proteomes" id="UP001501637"/>
    </source>
</evidence>
<gene>
    <name evidence="3" type="ORF">GCM10010449_27630</name>
</gene>
<dbReference type="InterPro" id="IPR036186">
    <property type="entry name" value="Serpin_sf"/>
</dbReference>
<proteinExistence type="inferred from homology"/>
<dbReference type="SMART" id="SM00093">
    <property type="entry name" value="SERPIN"/>
    <property type="match status" value="1"/>
</dbReference>
<evidence type="ECO:0000259" key="2">
    <source>
        <dbReference type="SMART" id="SM00093"/>
    </source>
</evidence>
<dbReference type="InterPro" id="IPR042185">
    <property type="entry name" value="Serpin_sf_2"/>
</dbReference>
<dbReference type="PANTHER" id="PTHR11461:SF211">
    <property type="entry name" value="GH10112P-RELATED"/>
    <property type="match status" value="1"/>
</dbReference>
<dbReference type="SUPFAM" id="SSF56574">
    <property type="entry name" value="Serpins"/>
    <property type="match status" value="1"/>
</dbReference>
<sequence>MTYGTGQVLPAAAIRGLADRWLPLMASPGAGPRGDAGAGDFACSPAGLWLALAAVAVGAREETAGELRELLGVAGEDAAGVVTGAARALAGTDAVAVATRVWSRVPVYRAYREALPDVGFGPMDPDGIDAWVREATDGLIDRLPVVITPDVLLLLVNALALKARWEIPFEGAGTRDQDFTDALGVRHRVPTMHRPVPLNCAWTVGGASVVELKCRAEGGRAPARVRFVLGEPGAGAAEVLPLAWAPEGRWTGIDAEQINMAVPRISLRTRTDATEQLAALGVRWAMSERADFSGMSPERLAISQVVQEAVVRVAEEGVEAAAVTAVPMAPGGAYVPRRIEWIAFNRPFGVVVLDGVGEVPLFTAWQAGVPG</sequence>
<dbReference type="InterPro" id="IPR023796">
    <property type="entry name" value="Serpin_dom"/>
</dbReference>
<accession>A0ABP6MDE4</accession>
<protein>
    <recommendedName>
        <fullName evidence="2">Serpin domain-containing protein</fullName>
    </recommendedName>
</protein>
<evidence type="ECO:0000256" key="1">
    <source>
        <dbReference type="RuleBase" id="RU000411"/>
    </source>
</evidence>
<dbReference type="Proteomes" id="UP001501637">
    <property type="component" value="Unassembled WGS sequence"/>
</dbReference>
<keyword evidence="4" id="KW-1185">Reference proteome</keyword>
<dbReference type="InterPro" id="IPR042178">
    <property type="entry name" value="Serpin_sf_1"/>
</dbReference>
<organism evidence="3 4">
    <name type="scientific">Streptomyces rectiviolaceus</name>
    <dbReference type="NCBI Taxonomy" id="332591"/>
    <lineage>
        <taxon>Bacteria</taxon>
        <taxon>Bacillati</taxon>
        <taxon>Actinomycetota</taxon>
        <taxon>Actinomycetes</taxon>
        <taxon>Kitasatosporales</taxon>
        <taxon>Streptomycetaceae</taxon>
        <taxon>Streptomyces</taxon>
    </lineage>
</organism>
<dbReference type="RefSeq" id="WP_386545274.1">
    <property type="nucleotide sequence ID" value="NZ_BAAAUG010000041.1"/>
</dbReference>
<comment type="caution">
    <text evidence="3">The sequence shown here is derived from an EMBL/GenBank/DDBJ whole genome shotgun (WGS) entry which is preliminary data.</text>
</comment>